<proteinExistence type="predicted"/>
<dbReference type="AlphaFoldDB" id="A0A1G2H2N1"/>
<sequence>MFRHHYKKIILGSALSALVIVLFGSIRVGAQNVTIDPNLNVSPNVISFETTFPGEVNFRPLTVNLSSEFIQSPIHDDVEYRIVQRTKPRVDTESERDYCGVHPEDLTRCYPSLCPYLSKEPDGTPANDTGVPAFHDPTASSSIAYGRLAKSDNDTEDNWVIDLHTPCFRGQCDQDNPIPPQYQLDPALNGEVFGCDLVVEVERVSYSKNCPLCEVDQSGNPVVVDVSSNVTIDFNQDPPTYSGDPALLPYFSYDKASTTPSGWNAIFNLGGKGLHLKPGVTISTTPVGTGNSNFAPGIIVKSDCTLNADAGSKIIVSSDNKDGGNILLNIGNDVTINGLVQNEQKGSVKRPGNITIASWCGDIIEGRSGLVETVGRHYGVRDINILACDIGDIEINGLVMGRAAINSPSVISQPDINVAAFGGKVDVNADTPAPLYPNFSYNGSRKDLWGGLLSWIAGHATPGTVRMQAYGDITVRGHGRSDDDSFGAVSAKAFTGDPFGGVVDARSITGNISGFDRAFDVSGRNLNANPVTARINLAAAKSVFTSRPGADATFGPVVDASATGSQSKGGKNDIRGYQGGITNAIGSIISAFGSGTGATSGTNNLQSCAGVVDNGTITPIDSNPGDDIGSCSSSSPQPLWPDCSVFPGLSMP</sequence>
<name>A0A1G2H2N1_9BACT</name>
<reference evidence="1 2" key="1">
    <citation type="journal article" date="2016" name="Nat. Commun.">
        <title>Thousands of microbial genomes shed light on interconnected biogeochemical processes in an aquifer system.</title>
        <authorList>
            <person name="Anantharaman K."/>
            <person name="Brown C.T."/>
            <person name="Hug L.A."/>
            <person name="Sharon I."/>
            <person name="Castelle C.J."/>
            <person name="Probst A.J."/>
            <person name="Thomas B.C."/>
            <person name="Singh A."/>
            <person name="Wilkins M.J."/>
            <person name="Karaoz U."/>
            <person name="Brodie E.L."/>
            <person name="Williams K.H."/>
            <person name="Hubbard S.S."/>
            <person name="Banfield J.F."/>
        </authorList>
    </citation>
    <scope>NUCLEOTIDE SEQUENCE [LARGE SCALE GENOMIC DNA]</scope>
</reference>
<gene>
    <name evidence="1" type="ORF">A3J04_03500</name>
</gene>
<comment type="caution">
    <text evidence="1">The sequence shown here is derived from an EMBL/GenBank/DDBJ whole genome shotgun (WGS) entry which is preliminary data.</text>
</comment>
<evidence type="ECO:0000313" key="2">
    <source>
        <dbReference type="Proteomes" id="UP000177954"/>
    </source>
</evidence>
<accession>A0A1G2H2N1</accession>
<evidence type="ECO:0000313" key="1">
    <source>
        <dbReference type="EMBL" id="OGZ56727.1"/>
    </source>
</evidence>
<organism evidence="1 2">
    <name type="scientific">Candidatus Ryanbacteria bacterium RIFCSPLOWO2_02_FULL_47_14</name>
    <dbReference type="NCBI Taxonomy" id="1802129"/>
    <lineage>
        <taxon>Bacteria</taxon>
        <taxon>Candidatus Ryaniibacteriota</taxon>
    </lineage>
</organism>
<protein>
    <submittedName>
        <fullName evidence="1">Uncharacterized protein</fullName>
    </submittedName>
</protein>
<dbReference type="Proteomes" id="UP000177954">
    <property type="component" value="Unassembled WGS sequence"/>
</dbReference>
<dbReference type="EMBL" id="MHNZ01000009">
    <property type="protein sequence ID" value="OGZ56727.1"/>
    <property type="molecule type" value="Genomic_DNA"/>
</dbReference>